<evidence type="ECO:0000313" key="5">
    <source>
        <dbReference type="Proteomes" id="UP000000233"/>
    </source>
</evidence>
<accession>A4VJG8</accession>
<dbReference type="EMBL" id="CP000304">
    <property type="protein sequence ID" value="ABP79119.1"/>
    <property type="molecule type" value="Genomic_DNA"/>
</dbReference>
<evidence type="ECO:0000313" key="4">
    <source>
        <dbReference type="EMBL" id="ABP79119.1"/>
    </source>
</evidence>
<dbReference type="GO" id="GO:0120010">
    <property type="term" value="P:intermembrane phospholipid transfer"/>
    <property type="evidence" value="ECO:0007669"/>
    <property type="project" value="TreeGrafter"/>
</dbReference>
<keyword evidence="4" id="KW-0449">Lipoprotein</keyword>
<dbReference type="GO" id="GO:0016020">
    <property type="term" value="C:membrane"/>
    <property type="evidence" value="ECO:0007669"/>
    <property type="project" value="InterPro"/>
</dbReference>
<evidence type="ECO:0000256" key="2">
    <source>
        <dbReference type="ARBA" id="ARBA00022729"/>
    </source>
</evidence>
<evidence type="ECO:0000256" key="3">
    <source>
        <dbReference type="SAM" id="MobiDB-lite"/>
    </source>
</evidence>
<dbReference type="HOGENOM" id="CLU_059326_2_2_6"/>
<evidence type="ECO:0000256" key="1">
    <source>
        <dbReference type="ARBA" id="ARBA00010634"/>
    </source>
</evidence>
<dbReference type="PANTHER" id="PTHR30035:SF3">
    <property type="entry name" value="INTERMEMBRANE PHOSPHOLIPID TRANSPORT SYSTEM LIPOPROTEIN MLAA"/>
    <property type="match status" value="1"/>
</dbReference>
<proteinExistence type="inferred from homology"/>
<sequence length="303" mass="34497">MADRLVKNVGEAGKTRQKQPKKRSLCAVNEHFEAFFNAVSPMQIVFQRSARWMLLPLLLATSMAQAQTPFVDEDGFTHPLRNLQFNPGLDQREFERATFQALDVYDPFESFNRRMYHFNYRLDQWVMLPAVRGYVYVTPRVVRTGVSNFFSNLGEIPTLVNSTLQLKGKRAMNATARLLFNSIIGVGGLWDPATRMGLPRQPEDFGQTLGYWGVPEGPYLILPALGPSTLRDTLGLAGDFAVERQVDYLEYAQASGGELGLTALRLVDIRYTTNFRYGQLNSPFEYEKVRYVYSRARELQIGE</sequence>
<dbReference type="Proteomes" id="UP000000233">
    <property type="component" value="Chromosome"/>
</dbReference>
<feature type="region of interest" description="Disordered" evidence="3">
    <location>
        <begin position="1"/>
        <end position="22"/>
    </location>
</feature>
<comment type="similarity">
    <text evidence="1">Belongs to the MlaA family.</text>
</comment>
<dbReference type="KEGG" id="psa:PST_1428"/>
<keyword evidence="5" id="KW-1185">Reference proteome</keyword>
<gene>
    <name evidence="4" type="ordered locus">PST_1428</name>
</gene>
<dbReference type="eggNOG" id="COG2853">
    <property type="taxonomic scope" value="Bacteria"/>
</dbReference>
<dbReference type="InterPro" id="IPR007428">
    <property type="entry name" value="MlaA"/>
</dbReference>
<reference evidence="4 5" key="1">
    <citation type="journal article" date="2008" name="Proc. Natl. Acad. Sci. U.S.A.">
        <title>Nitrogen fixation island and rhizosphere competence traits in the genome of root-associated Pseudomonas stutzeri A1501.</title>
        <authorList>
            <person name="Yan Y."/>
            <person name="Yang J."/>
            <person name="Dou Y."/>
            <person name="Chen M."/>
            <person name="Ping S."/>
            <person name="Peng J."/>
            <person name="Lu W."/>
            <person name="Zhang W."/>
            <person name="Yao Z."/>
            <person name="Li H."/>
            <person name="Liu W."/>
            <person name="He S."/>
            <person name="Geng L."/>
            <person name="Zhang X."/>
            <person name="Yang F."/>
            <person name="Yu H."/>
            <person name="Zhan Y."/>
            <person name="Li D."/>
            <person name="Lin Z."/>
            <person name="Wang Y."/>
            <person name="Elmerich C."/>
            <person name="Lin M."/>
            <person name="Jin Q."/>
        </authorList>
    </citation>
    <scope>NUCLEOTIDE SEQUENCE [LARGE SCALE GENOMIC DNA]</scope>
    <source>
        <strain evidence="4 5">A1501</strain>
    </source>
</reference>
<protein>
    <submittedName>
        <fullName evidence="4">Lipoprotein</fullName>
    </submittedName>
</protein>
<dbReference type="Pfam" id="PF04333">
    <property type="entry name" value="MlaA"/>
    <property type="match status" value="1"/>
</dbReference>
<organism evidence="4 5">
    <name type="scientific">Stutzerimonas stutzeri (strain A1501)</name>
    <name type="common">Pseudomonas stutzeri</name>
    <dbReference type="NCBI Taxonomy" id="379731"/>
    <lineage>
        <taxon>Bacteria</taxon>
        <taxon>Pseudomonadati</taxon>
        <taxon>Pseudomonadota</taxon>
        <taxon>Gammaproteobacteria</taxon>
        <taxon>Pseudomonadales</taxon>
        <taxon>Pseudomonadaceae</taxon>
        <taxon>Stutzerimonas</taxon>
    </lineage>
</organism>
<name>A4VJG8_STUS1</name>
<keyword evidence="2" id="KW-0732">Signal</keyword>
<dbReference type="AlphaFoldDB" id="A4VJG8"/>
<dbReference type="PRINTS" id="PR01805">
    <property type="entry name" value="VACJLIPOPROT"/>
</dbReference>
<dbReference type="PANTHER" id="PTHR30035">
    <property type="entry name" value="LIPOPROTEIN VACJ-RELATED"/>
    <property type="match status" value="1"/>
</dbReference>